<feature type="chain" id="PRO_5025479078" evidence="1">
    <location>
        <begin position="18"/>
        <end position="693"/>
    </location>
</feature>
<gene>
    <name evidence="2" type="ORF">BU24DRAFT_458221</name>
</gene>
<feature type="signal peptide" evidence="1">
    <location>
        <begin position="1"/>
        <end position="17"/>
    </location>
</feature>
<reference evidence="2" key="1">
    <citation type="journal article" date="2020" name="Stud. Mycol.">
        <title>101 Dothideomycetes genomes: a test case for predicting lifestyles and emergence of pathogens.</title>
        <authorList>
            <person name="Haridas S."/>
            <person name="Albert R."/>
            <person name="Binder M."/>
            <person name="Bloem J."/>
            <person name="Labutti K."/>
            <person name="Salamov A."/>
            <person name="Andreopoulos B."/>
            <person name="Baker S."/>
            <person name="Barry K."/>
            <person name="Bills G."/>
            <person name="Bluhm B."/>
            <person name="Cannon C."/>
            <person name="Castanera R."/>
            <person name="Culley D."/>
            <person name="Daum C."/>
            <person name="Ezra D."/>
            <person name="Gonzalez J."/>
            <person name="Henrissat B."/>
            <person name="Kuo A."/>
            <person name="Liang C."/>
            <person name="Lipzen A."/>
            <person name="Lutzoni F."/>
            <person name="Magnuson J."/>
            <person name="Mondo S."/>
            <person name="Nolan M."/>
            <person name="Ohm R."/>
            <person name="Pangilinan J."/>
            <person name="Park H.-J."/>
            <person name="Ramirez L."/>
            <person name="Alfaro M."/>
            <person name="Sun H."/>
            <person name="Tritt A."/>
            <person name="Yoshinaga Y."/>
            <person name="Zwiers L.-H."/>
            <person name="Turgeon B."/>
            <person name="Goodwin S."/>
            <person name="Spatafora J."/>
            <person name="Crous P."/>
            <person name="Grigoriev I."/>
        </authorList>
    </citation>
    <scope>NUCLEOTIDE SEQUENCE</scope>
    <source>
        <strain evidence="2">CBS 175.79</strain>
    </source>
</reference>
<accession>A0A6A5YCL8</accession>
<dbReference type="GeneID" id="54289006"/>
<evidence type="ECO:0000313" key="3">
    <source>
        <dbReference type="Proteomes" id="UP000799778"/>
    </source>
</evidence>
<keyword evidence="1" id="KW-0732">Signal</keyword>
<protein>
    <submittedName>
        <fullName evidence="2">Uncharacterized protein</fullName>
    </submittedName>
</protein>
<proteinExistence type="predicted"/>
<dbReference type="OrthoDB" id="5383967at2759"/>
<evidence type="ECO:0000313" key="2">
    <source>
        <dbReference type="EMBL" id="KAF2022364.1"/>
    </source>
</evidence>
<keyword evidence="3" id="KW-1185">Reference proteome</keyword>
<dbReference type="RefSeq" id="XP_033390703.1">
    <property type="nucleotide sequence ID" value="XM_033531609.1"/>
</dbReference>
<evidence type="ECO:0000256" key="1">
    <source>
        <dbReference type="SAM" id="SignalP"/>
    </source>
</evidence>
<sequence>MRYSVPLFAFYVLPSLASPIALPVTPNPNHPRSIVKRQCGIAEWDSTNVANWNAAQTDQFLNTWWSGYLDQNTPNGWSKNFANLFGRMYLNNAEKYQCSKTADVCFGDLNCDQLKCSGDWSVGCADKDAGRPVYLTMSALQGMQDYFAEYIQVLDESQLNFQAMSAYLADNFFDKPENASVDFINQFFIALASVFSITGAYSKLIPLIAGSNVLKESASAIAALLGGVGNGYRNTVKAPASQTFSNFANLGQYMGNIFEKVRSQLNDMQFNLATGKQWEGKTFKDYAVGGLFLPGPGAQVGDGSTGDSPTKLLRQFLTKQFTARAINYIWRTQKIYITYTTDVDGSCSEDKQGPQDHKYCRDGDPGVYYLYWWHQKAVGAGQTVGTDSFDTGKLDMPIGADKLDAGWIEDGYKIEIKDIFEASIAAWSVAGSNYDGQNSVDRAVDAVAKQWAQPWDVGASWEGTFTIPVCNTGNVSYNVPYGQRIMPCNCGGDGSQVDGFRQNSNMNGYGVYDEQCTAEKQKERMQYRTGTDKPGADPPTGGPNLPLLVNEVQCFEKGSPTEVMVALRQNCQNMVAALGDDDNKELQASQCADGQGATESWGGWCRVAIDANGIHDCALTVSWRDESHGGIFPPTIKVGDVKKFFNTADAQPDAGGKGCHKVGTPDLGATFVVPEANSRWCLGSYDNAKFCTI</sequence>
<dbReference type="Proteomes" id="UP000799778">
    <property type="component" value="Unassembled WGS sequence"/>
</dbReference>
<organism evidence="2 3">
    <name type="scientific">Aaosphaeria arxii CBS 175.79</name>
    <dbReference type="NCBI Taxonomy" id="1450172"/>
    <lineage>
        <taxon>Eukaryota</taxon>
        <taxon>Fungi</taxon>
        <taxon>Dikarya</taxon>
        <taxon>Ascomycota</taxon>
        <taxon>Pezizomycotina</taxon>
        <taxon>Dothideomycetes</taxon>
        <taxon>Pleosporomycetidae</taxon>
        <taxon>Pleosporales</taxon>
        <taxon>Pleosporales incertae sedis</taxon>
        <taxon>Aaosphaeria</taxon>
    </lineage>
</organism>
<name>A0A6A5YCL8_9PLEO</name>
<dbReference type="EMBL" id="ML978066">
    <property type="protein sequence ID" value="KAF2022364.1"/>
    <property type="molecule type" value="Genomic_DNA"/>
</dbReference>
<dbReference type="AlphaFoldDB" id="A0A6A5YCL8"/>